<name>A0A370KWP2_9HYPH</name>
<evidence type="ECO:0000313" key="2">
    <source>
        <dbReference type="EMBL" id="RDJ16859.1"/>
    </source>
</evidence>
<dbReference type="SUPFAM" id="SSF103515">
    <property type="entry name" value="Autotransporter"/>
    <property type="match status" value="1"/>
</dbReference>
<dbReference type="InterPro" id="IPR036709">
    <property type="entry name" value="Autotransporte_beta_dom_sf"/>
</dbReference>
<dbReference type="Proteomes" id="UP000254939">
    <property type="component" value="Unassembled WGS sequence"/>
</dbReference>
<dbReference type="EMBL" id="NAAC01000001">
    <property type="protein sequence ID" value="RDJ16859.1"/>
    <property type="molecule type" value="Genomic_DNA"/>
</dbReference>
<organism evidence="2 3">
    <name type="scientific">Rhizobium grahamii</name>
    <dbReference type="NCBI Taxonomy" id="1120045"/>
    <lineage>
        <taxon>Bacteria</taxon>
        <taxon>Pseudomonadati</taxon>
        <taxon>Pseudomonadota</taxon>
        <taxon>Alphaproteobacteria</taxon>
        <taxon>Hyphomicrobiales</taxon>
        <taxon>Rhizobiaceae</taxon>
        <taxon>Rhizobium/Agrobacterium group</taxon>
        <taxon>Rhizobium</taxon>
    </lineage>
</organism>
<sequence length="440" mass="45630">MRICWAVQSHKLAAILVATLASIASNGSIAVADDIKTAPTAQSVEPAADVQIGTGINWFSLPSWGPRGPDFFGTGDSRVIDDGIGFGISVDLPLGQIGSQPLILEWNGGITDLSSSSTDVTSLAGQNSLNLSLGNSANGRIDPSLLTASPIGVLPATATADVTFTDSAGATGHTFISDSSPAGGRVTHFASQTGVTGGSFAATLTNGSAQSAAAYAAYGDNTGFTLAATGDLSSSAIIDKRSEDAFVMDQELLLGAPIDLQGGWTVTPKFGPMYRSIDRDVDFRRTLRITANQPGVVVPEVGFAQTDELDARYVGAIAELAVTQALQPDLSVSFDARLGGAYLHSRYRSHYSAILPTMTTGPFDFISETRDDASLLAGLGAGLRYAPKENVVVGLDAGVNFVNKVPTIDYVADAGGGVSPTISMSHAIDYNISVNVTWRF</sequence>
<protein>
    <submittedName>
        <fullName evidence="2">Uncharacterized protein</fullName>
    </submittedName>
</protein>
<dbReference type="AlphaFoldDB" id="A0A370KWP2"/>
<dbReference type="OrthoDB" id="8402333at2"/>
<feature type="chain" id="PRO_5016722915" evidence="1">
    <location>
        <begin position="33"/>
        <end position="440"/>
    </location>
</feature>
<comment type="caution">
    <text evidence="2">The sequence shown here is derived from an EMBL/GenBank/DDBJ whole genome shotgun (WGS) entry which is preliminary data.</text>
</comment>
<gene>
    <name evidence="2" type="ORF">B5K06_00265</name>
</gene>
<evidence type="ECO:0000256" key="1">
    <source>
        <dbReference type="SAM" id="SignalP"/>
    </source>
</evidence>
<evidence type="ECO:0000313" key="3">
    <source>
        <dbReference type="Proteomes" id="UP000254939"/>
    </source>
</evidence>
<accession>A0A370KWP2</accession>
<reference evidence="2 3" key="1">
    <citation type="submission" date="2017-03" db="EMBL/GenBank/DDBJ databases">
        <title>Genome analysis of Rhizobial strains effectives or ineffectives for nitrogen fixation isolated from bean seeds.</title>
        <authorList>
            <person name="Peralta H."/>
            <person name="Aguilar-Vera A."/>
            <person name="Mora Y."/>
            <person name="Vargas-Lagunas C."/>
            <person name="Girard L."/>
            <person name="Mora J."/>
        </authorList>
    </citation>
    <scope>NUCLEOTIDE SEQUENCE [LARGE SCALE GENOMIC DNA]</scope>
    <source>
        <strain evidence="2 3">CCGM3</strain>
    </source>
</reference>
<proteinExistence type="predicted"/>
<feature type="signal peptide" evidence="1">
    <location>
        <begin position="1"/>
        <end position="32"/>
    </location>
</feature>
<keyword evidence="1" id="KW-0732">Signal</keyword>